<reference evidence="2 3" key="2">
    <citation type="journal article" date="2016" name="ISME J.">
        <title>Characterization of the first cultured representative of Verrucomicrobia subdivision 5 indicates the proposal of a novel phylum.</title>
        <authorList>
            <person name="Spring S."/>
            <person name="Bunk B."/>
            <person name="Sproer C."/>
            <person name="Schumann P."/>
            <person name="Rohde M."/>
            <person name="Tindall B.J."/>
            <person name="Klenk H.P."/>
        </authorList>
    </citation>
    <scope>NUCLEOTIDE SEQUENCE [LARGE SCALE GENOMIC DNA]</scope>
    <source>
        <strain evidence="2 3">L21-Fru-AB</strain>
    </source>
</reference>
<name>A0A0G3ECC5_9BACT</name>
<feature type="signal peptide" evidence="1">
    <location>
        <begin position="1"/>
        <end position="30"/>
    </location>
</feature>
<protein>
    <submittedName>
        <fullName evidence="2">Glycosyl hydrolase family 43 protein</fullName>
    </submittedName>
</protein>
<sequence precursor="true">MAGKYGKERVMRFFGIPVLVVSLAAVVATADEPFPLTAAEREGAAVVPVPTVSQGSDLMGAGALMLEKREADRPFWETTAFVSSGRWRSEWRESTPESVTLTMLAYGTPQDIRTGWTRFDGNPLVCATDDPHATARSLLLPPGGVDNGANDPALERGTGPYRDQWMLFYCLGPWAYYGIGFSVADSLEPLKAGVNPFRLVEGSHPYVDPKHRDTPFAKACSPNDWLFVDGRWIIPVEGLRRNAEFEFVNMIWTATGDMTLTKHEAIETNGHDPGICTDGTRFYLFNEDDHSIACCSADDPTGPWKDEGVVLDVGGHTGDADVLFFNNRWHMVFDDGPHRRYLIGYAWTTPEEFPRGWRLENKVFGPEDPWEQPTEAGNKFGTGDGDLAVDGDTLYMVYERPIGIAWKELEVYRDEAVTAVMTVEYDRDGDGRAEASQTVELWPGKDLAYRLNPPPEGRCRFTFALTTEDPSVSPLIKDLVMGEDTR</sequence>
<dbReference type="STRING" id="1307763.L21SP4_00898"/>
<dbReference type="GO" id="GO:0016787">
    <property type="term" value="F:hydrolase activity"/>
    <property type="evidence" value="ECO:0007669"/>
    <property type="project" value="UniProtKB-KW"/>
</dbReference>
<dbReference type="InterPro" id="IPR023296">
    <property type="entry name" value="Glyco_hydro_beta-prop_sf"/>
</dbReference>
<dbReference type="EMBL" id="CP010904">
    <property type="protein sequence ID" value="AKJ64161.1"/>
    <property type="molecule type" value="Genomic_DNA"/>
</dbReference>
<dbReference type="KEGG" id="vbl:L21SP4_00898"/>
<dbReference type="Proteomes" id="UP000035268">
    <property type="component" value="Chromosome"/>
</dbReference>
<feature type="chain" id="PRO_5005183891" evidence="1">
    <location>
        <begin position="31"/>
        <end position="486"/>
    </location>
</feature>
<dbReference type="RefSeq" id="WP_144413749.1">
    <property type="nucleotide sequence ID" value="NZ_CP010904.1"/>
</dbReference>
<organism evidence="2 3">
    <name type="scientific">Kiritimatiella glycovorans</name>
    <dbReference type="NCBI Taxonomy" id="1307763"/>
    <lineage>
        <taxon>Bacteria</taxon>
        <taxon>Pseudomonadati</taxon>
        <taxon>Kiritimatiellota</taxon>
        <taxon>Kiritimatiellia</taxon>
        <taxon>Kiritimatiellales</taxon>
        <taxon>Kiritimatiellaceae</taxon>
        <taxon>Kiritimatiella</taxon>
    </lineage>
</organism>
<dbReference type="Gene3D" id="2.115.10.20">
    <property type="entry name" value="Glycosyl hydrolase domain, family 43"/>
    <property type="match status" value="1"/>
</dbReference>
<keyword evidence="1" id="KW-0732">Signal</keyword>
<dbReference type="SUPFAM" id="SSF75005">
    <property type="entry name" value="Arabinanase/levansucrase/invertase"/>
    <property type="match status" value="1"/>
</dbReference>
<reference evidence="3" key="1">
    <citation type="submission" date="2015-02" db="EMBL/GenBank/DDBJ databases">
        <title>Description and complete genome sequence of the first cultured representative of the subdivision 5 of the Verrucomicrobia phylum.</title>
        <authorList>
            <person name="Spring S."/>
            <person name="Bunk B."/>
            <person name="Sproer C."/>
            <person name="Klenk H.-P."/>
        </authorList>
    </citation>
    <scope>NUCLEOTIDE SEQUENCE [LARGE SCALE GENOMIC DNA]</scope>
    <source>
        <strain evidence="3">L21-Fru-AB</strain>
    </source>
</reference>
<gene>
    <name evidence="2" type="ORF">L21SP4_00898</name>
</gene>
<dbReference type="OrthoDB" id="9763933at2"/>
<evidence type="ECO:0000313" key="2">
    <source>
        <dbReference type="EMBL" id="AKJ64161.1"/>
    </source>
</evidence>
<accession>A0A0G3ECC5</accession>
<evidence type="ECO:0000256" key="1">
    <source>
        <dbReference type="SAM" id="SignalP"/>
    </source>
</evidence>
<keyword evidence="3" id="KW-1185">Reference proteome</keyword>
<keyword evidence="2" id="KW-0378">Hydrolase</keyword>
<proteinExistence type="predicted"/>
<dbReference type="AlphaFoldDB" id="A0A0G3ECC5"/>
<evidence type="ECO:0000313" key="3">
    <source>
        <dbReference type="Proteomes" id="UP000035268"/>
    </source>
</evidence>